<feature type="domain" description="Macro" evidence="2">
    <location>
        <begin position="5"/>
        <end position="43"/>
    </location>
</feature>
<feature type="region of interest" description="Disordered" evidence="1">
    <location>
        <begin position="59"/>
        <end position="79"/>
    </location>
</feature>
<evidence type="ECO:0000313" key="3">
    <source>
        <dbReference type="EMBL" id="GHH81399.1"/>
    </source>
</evidence>
<evidence type="ECO:0000259" key="2">
    <source>
        <dbReference type="Pfam" id="PF01661"/>
    </source>
</evidence>
<dbReference type="Pfam" id="PF01661">
    <property type="entry name" value="Macro"/>
    <property type="match status" value="1"/>
</dbReference>
<keyword evidence="4" id="KW-1185">Reference proteome</keyword>
<evidence type="ECO:0000256" key="1">
    <source>
        <dbReference type="SAM" id="MobiDB-lite"/>
    </source>
</evidence>
<dbReference type="EMBL" id="BNAT01000001">
    <property type="protein sequence ID" value="GHH81399.1"/>
    <property type="molecule type" value="Genomic_DNA"/>
</dbReference>
<protein>
    <recommendedName>
        <fullName evidence="2">Macro domain-containing protein</fullName>
    </recommendedName>
</protein>
<dbReference type="SUPFAM" id="SSF52949">
    <property type="entry name" value="Macro domain-like"/>
    <property type="match status" value="1"/>
</dbReference>
<gene>
    <name evidence="3" type="ORF">GCM10017771_03210</name>
</gene>
<evidence type="ECO:0000313" key="4">
    <source>
        <dbReference type="Proteomes" id="UP000603227"/>
    </source>
</evidence>
<proteinExistence type="predicted"/>
<name>A0A919L2V9_9ACTN</name>
<reference evidence="3" key="1">
    <citation type="journal article" date="2014" name="Int. J. Syst. Evol. Microbiol.">
        <title>Complete genome sequence of Corynebacterium casei LMG S-19264T (=DSM 44701T), isolated from a smear-ripened cheese.</title>
        <authorList>
            <consortium name="US DOE Joint Genome Institute (JGI-PGF)"/>
            <person name="Walter F."/>
            <person name="Albersmeier A."/>
            <person name="Kalinowski J."/>
            <person name="Ruckert C."/>
        </authorList>
    </citation>
    <scope>NUCLEOTIDE SEQUENCE</scope>
    <source>
        <strain evidence="3">CGMCC 4.7403</strain>
    </source>
</reference>
<organism evidence="3 4">
    <name type="scientific">Streptomyces capitiformicae</name>
    <dbReference type="NCBI Taxonomy" id="2014920"/>
    <lineage>
        <taxon>Bacteria</taxon>
        <taxon>Bacillati</taxon>
        <taxon>Actinomycetota</taxon>
        <taxon>Actinomycetes</taxon>
        <taxon>Kitasatosporales</taxon>
        <taxon>Streptomycetaceae</taxon>
        <taxon>Streptomyces</taxon>
    </lineage>
</organism>
<dbReference type="Gene3D" id="3.40.220.10">
    <property type="entry name" value="Leucine Aminopeptidase, subunit E, domain 1"/>
    <property type="match status" value="1"/>
</dbReference>
<comment type="caution">
    <text evidence="3">The sequence shown here is derived from an EMBL/GenBank/DDBJ whole genome shotgun (WGS) entry which is preliminary data.</text>
</comment>
<dbReference type="InterPro" id="IPR043472">
    <property type="entry name" value="Macro_dom-like"/>
</dbReference>
<accession>A0A919L2V9</accession>
<sequence length="99" mass="11046">MGDRDAQWVIHTVGPRFTLDTDQPDLLASCYRESLCVADELGVPPGRLPRRYRRHLRLADGRRRPHRGADGTGHPDCRRGGPVCPLRRGAYEAFAAQVG</sequence>
<dbReference type="InterPro" id="IPR002589">
    <property type="entry name" value="Macro_dom"/>
</dbReference>
<reference evidence="3" key="2">
    <citation type="submission" date="2020-09" db="EMBL/GenBank/DDBJ databases">
        <authorList>
            <person name="Sun Q."/>
            <person name="Zhou Y."/>
        </authorList>
    </citation>
    <scope>NUCLEOTIDE SEQUENCE</scope>
    <source>
        <strain evidence="3">CGMCC 4.7403</strain>
    </source>
</reference>
<dbReference type="AlphaFoldDB" id="A0A919L2V9"/>
<dbReference type="Proteomes" id="UP000603227">
    <property type="component" value="Unassembled WGS sequence"/>
</dbReference>